<feature type="zinc finger region" description="C3H1-type" evidence="5">
    <location>
        <begin position="51"/>
        <end position="79"/>
    </location>
</feature>
<dbReference type="SUPFAM" id="SSF90229">
    <property type="entry name" value="CCCH zinc finger"/>
    <property type="match status" value="2"/>
</dbReference>
<keyword evidence="3 5" id="KW-0863">Zinc-finger</keyword>
<dbReference type="PANTHER" id="PTHR12547">
    <property type="entry name" value="CCCH ZINC FINGER/TIS11-RELATED"/>
    <property type="match status" value="1"/>
</dbReference>
<keyword evidence="1 5" id="KW-0479">Metal-binding</keyword>
<dbReference type="GO" id="GO:0005829">
    <property type="term" value="C:cytosol"/>
    <property type="evidence" value="ECO:0007669"/>
    <property type="project" value="TreeGrafter"/>
</dbReference>
<dbReference type="GO" id="GO:0043186">
    <property type="term" value="C:P granule"/>
    <property type="evidence" value="ECO:0007669"/>
    <property type="project" value="UniProtKB-ARBA"/>
</dbReference>
<feature type="region of interest" description="Disordered" evidence="6">
    <location>
        <begin position="1"/>
        <end position="21"/>
    </location>
</feature>
<dbReference type="FunFam" id="4.10.1000.10:FF:000001">
    <property type="entry name" value="zinc finger CCCH domain-containing protein 15-like"/>
    <property type="match status" value="1"/>
</dbReference>
<evidence type="ECO:0000256" key="1">
    <source>
        <dbReference type="ARBA" id="ARBA00022723"/>
    </source>
</evidence>
<comment type="caution">
    <text evidence="8">The sequence shown here is derived from an EMBL/GenBank/DDBJ whole genome shotgun (WGS) entry which is preliminary data.</text>
</comment>
<feature type="zinc finger region" description="C3H1-type" evidence="5">
    <location>
        <begin position="97"/>
        <end position="125"/>
    </location>
</feature>
<organism evidence="8 9">
    <name type="scientific">Pristionchus entomophagus</name>
    <dbReference type="NCBI Taxonomy" id="358040"/>
    <lineage>
        <taxon>Eukaryota</taxon>
        <taxon>Metazoa</taxon>
        <taxon>Ecdysozoa</taxon>
        <taxon>Nematoda</taxon>
        <taxon>Chromadorea</taxon>
        <taxon>Rhabditida</taxon>
        <taxon>Rhabditina</taxon>
        <taxon>Diplogasteromorpha</taxon>
        <taxon>Diplogasteroidea</taxon>
        <taxon>Neodiplogasteridae</taxon>
        <taxon>Pristionchus</taxon>
    </lineage>
</organism>
<evidence type="ECO:0000313" key="9">
    <source>
        <dbReference type="Proteomes" id="UP001432027"/>
    </source>
</evidence>
<feature type="non-terminal residue" evidence="8">
    <location>
        <position position="1"/>
    </location>
</feature>
<dbReference type="PROSITE" id="PS50103">
    <property type="entry name" value="ZF_C3H1"/>
    <property type="match status" value="2"/>
</dbReference>
<dbReference type="Proteomes" id="UP001432027">
    <property type="component" value="Unassembled WGS sequence"/>
</dbReference>
<reference evidence="8" key="1">
    <citation type="submission" date="2023-10" db="EMBL/GenBank/DDBJ databases">
        <title>Genome assembly of Pristionchus species.</title>
        <authorList>
            <person name="Yoshida K."/>
            <person name="Sommer R.J."/>
        </authorList>
    </citation>
    <scope>NUCLEOTIDE SEQUENCE</scope>
    <source>
        <strain evidence="8">RS0144</strain>
    </source>
</reference>
<evidence type="ECO:0000256" key="2">
    <source>
        <dbReference type="ARBA" id="ARBA00022737"/>
    </source>
</evidence>
<dbReference type="GO" id="GO:0008270">
    <property type="term" value="F:zinc ion binding"/>
    <property type="evidence" value="ECO:0007669"/>
    <property type="project" value="UniProtKB-KW"/>
</dbReference>
<dbReference type="SMART" id="SM00356">
    <property type="entry name" value="ZnF_C3H1"/>
    <property type="match status" value="2"/>
</dbReference>
<dbReference type="Gene3D" id="4.10.1000.10">
    <property type="entry name" value="Zinc finger, CCCH-type"/>
    <property type="match status" value="2"/>
</dbReference>
<dbReference type="Pfam" id="PF00642">
    <property type="entry name" value="zf-CCCH"/>
    <property type="match status" value="1"/>
</dbReference>
<evidence type="ECO:0000256" key="6">
    <source>
        <dbReference type="SAM" id="MobiDB-lite"/>
    </source>
</evidence>
<keyword evidence="4 5" id="KW-0862">Zinc</keyword>
<dbReference type="GO" id="GO:0003730">
    <property type="term" value="F:mRNA 3'-UTR binding"/>
    <property type="evidence" value="ECO:0007669"/>
    <property type="project" value="TreeGrafter"/>
</dbReference>
<dbReference type="InterPro" id="IPR036855">
    <property type="entry name" value="Znf_CCCH_sf"/>
</dbReference>
<name>A0AAV5SX71_9BILA</name>
<dbReference type="InterPro" id="IPR000571">
    <property type="entry name" value="Znf_CCCH"/>
</dbReference>
<evidence type="ECO:0000313" key="8">
    <source>
        <dbReference type="EMBL" id="GMS84690.1"/>
    </source>
</evidence>
<dbReference type="InterPro" id="IPR045877">
    <property type="entry name" value="ZFP36-like"/>
</dbReference>
<feature type="domain" description="C3H1-type" evidence="7">
    <location>
        <begin position="51"/>
        <end position="79"/>
    </location>
</feature>
<proteinExistence type="predicted"/>
<keyword evidence="9" id="KW-1185">Reference proteome</keyword>
<dbReference type="AlphaFoldDB" id="A0AAV5SX71"/>
<dbReference type="EMBL" id="BTSX01000002">
    <property type="protein sequence ID" value="GMS84690.1"/>
    <property type="molecule type" value="Genomic_DNA"/>
</dbReference>
<feature type="compositionally biased region" description="Pro residues" evidence="6">
    <location>
        <begin position="10"/>
        <end position="21"/>
    </location>
</feature>
<sequence>LRSLLDLSLSPPPPSSFTSPLPPLDTKLVPAIVSFNKACVIDRRRQREFSTRKTSMCRAWQETGRCNYGIKCKFAHGESELRRVERDNGNGEKSSIRFRTMPCLKFKILGTCPYADRCTYQHGPSVDIETLIAEELAEEIEDRRASIKCSWMTSLYSSTSSISSLPSIDNPSIFDPFFTPTEAKTINFEIRPF</sequence>
<accession>A0AAV5SX71</accession>
<protein>
    <recommendedName>
        <fullName evidence="7">C3H1-type domain-containing protein</fullName>
    </recommendedName>
</protein>
<evidence type="ECO:0000256" key="4">
    <source>
        <dbReference type="ARBA" id="ARBA00022833"/>
    </source>
</evidence>
<evidence type="ECO:0000256" key="5">
    <source>
        <dbReference type="PROSITE-ProRule" id="PRU00723"/>
    </source>
</evidence>
<feature type="non-terminal residue" evidence="8">
    <location>
        <position position="193"/>
    </location>
</feature>
<evidence type="ECO:0000256" key="3">
    <source>
        <dbReference type="ARBA" id="ARBA00022771"/>
    </source>
</evidence>
<dbReference type="PANTHER" id="PTHR12547:SF185">
    <property type="entry name" value="C3H1-TYPE DOMAIN-CONTAINING PROTEIN"/>
    <property type="match status" value="1"/>
</dbReference>
<feature type="domain" description="C3H1-type" evidence="7">
    <location>
        <begin position="97"/>
        <end position="125"/>
    </location>
</feature>
<keyword evidence="2" id="KW-0677">Repeat</keyword>
<gene>
    <name evidence="8" type="ORF">PENTCL1PPCAC_6865</name>
</gene>
<evidence type="ECO:0000259" key="7">
    <source>
        <dbReference type="PROSITE" id="PS50103"/>
    </source>
</evidence>